<accession>A0A644TIB8</accession>
<comment type="caution">
    <text evidence="1">The sequence shown here is derived from an EMBL/GenBank/DDBJ whole genome shotgun (WGS) entry which is preliminary data.</text>
</comment>
<dbReference type="AlphaFoldDB" id="A0A644TIB8"/>
<dbReference type="Gene3D" id="2.180.10.10">
    <property type="entry name" value="RHS repeat-associated core"/>
    <property type="match status" value="1"/>
</dbReference>
<proteinExistence type="predicted"/>
<dbReference type="EMBL" id="VSSQ01000033">
    <property type="protein sequence ID" value="MPL66653.1"/>
    <property type="molecule type" value="Genomic_DNA"/>
</dbReference>
<organism evidence="1">
    <name type="scientific">bioreactor metagenome</name>
    <dbReference type="NCBI Taxonomy" id="1076179"/>
    <lineage>
        <taxon>unclassified sequences</taxon>
        <taxon>metagenomes</taxon>
        <taxon>ecological metagenomes</taxon>
    </lineage>
</organism>
<name>A0A644TIB8_9ZZZZ</name>
<gene>
    <name evidence="1" type="ORF">SDC9_12340</name>
</gene>
<sequence>MQRKILLIISIFVFITFSQTTNAQSKKKSDAEIEGLKGEVMSVNEKYYIEKRIFFGLIPIKEESSYEHKIYNKKGKLVFEKDISDFREDNWNISYYKYDNRGNCIEQIDSNYEDGSYYSRLWQYTFNYDEKGNIIEKYVSLDGKHIEKYSFKYDNNGDYIEKISSKFDDEIPPIKEILIRDNKGNIIERKEYSYFGNHRYVFKYDDKGNKIKEAFYNQGDTLSSGSLFDYNEKNDIIEQIDFFIYEIDTENNTLKFKYKYDSKGNWIKQIVYINGSIEFIAKRKIEYYKD</sequence>
<protein>
    <submittedName>
        <fullName evidence="1">Uncharacterized protein</fullName>
    </submittedName>
</protein>
<reference evidence="1" key="1">
    <citation type="submission" date="2019-08" db="EMBL/GenBank/DDBJ databases">
        <authorList>
            <person name="Kucharzyk K."/>
            <person name="Murdoch R.W."/>
            <person name="Higgins S."/>
            <person name="Loffler F."/>
        </authorList>
    </citation>
    <scope>NUCLEOTIDE SEQUENCE</scope>
</reference>
<evidence type="ECO:0000313" key="1">
    <source>
        <dbReference type="EMBL" id="MPL66653.1"/>
    </source>
</evidence>